<organism evidence="1 2">
    <name type="scientific">Streblomastix strix</name>
    <dbReference type="NCBI Taxonomy" id="222440"/>
    <lineage>
        <taxon>Eukaryota</taxon>
        <taxon>Metamonada</taxon>
        <taxon>Preaxostyla</taxon>
        <taxon>Oxymonadida</taxon>
        <taxon>Streblomastigidae</taxon>
        <taxon>Streblomastix</taxon>
    </lineage>
</organism>
<evidence type="ECO:0000313" key="2">
    <source>
        <dbReference type="Proteomes" id="UP000324800"/>
    </source>
</evidence>
<reference evidence="1 2" key="1">
    <citation type="submission" date="2019-03" db="EMBL/GenBank/DDBJ databases">
        <title>Single cell metagenomics reveals metabolic interactions within the superorganism composed of flagellate Streblomastix strix and complex community of Bacteroidetes bacteria on its surface.</title>
        <authorList>
            <person name="Treitli S.C."/>
            <person name="Kolisko M."/>
            <person name="Husnik F."/>
            <person name="Keeling P."/>
            <person name="Hampl V."/>
        </authorList>
    </citation>
    <scope>NUCLEOTIDE SEQUENCE [LARGE SCALE GENOMIC DNA]</scope>
    <source>
        <strain evidence="1">ST1C</strain>
    </source>
</reference>
<proteinExistence type="predicted"/>
<dbReference type="Proteomes" id="UP000324800">
    <property type="component" value="Unassembled WGS sequence"/>
</dbReference>
<protein>
    <recommendedName>
        <fullName evidence="3">Tyr recombinase domain-containing protein</fullName>
    </recommendedName>
</protein>
<gene>
    <name evidence="1" type="ORF">EZS28_016394</name>
</gene>
<dbReference type="EMBL" id="SNRW01004124">
    <property type="protein sequence ID" value="KAA6388078.1"/>
    <property type="molecule type" value="Genomic_DNA"/>
</dbReference>
<evidence type="ECO:0000313" key="1">
    <source>
        <dbReference type="EMBL" id="KAA6388078.1"/>
    </source>
</evidence>
<name>A0A5J4VZT0_9EUKA</name>
<accession>A0A5J4VZT0</accession>
<dbReference type="AlphaFoldDB" id="A0A5J4VZT0"/>
<sequence>MNSGDGTDNERQGLKVSSRQCGFLAYGPVADVGRDQLMRSSAKQIKDQLTTVLSLVYNENLATQTASKLIKKALTNATIPHRRYQNNWNIQILFNLQKQSKQNKYLNSYDLQVKIASVQMSTSFLYPNKLAEIRLKFSNTTKTENQASLRLVPKKANAIETQEMNETEKEKLCPKLAIYEWIERLKKQFPKGTDFLLWHKGFNKPTTKKIQVYNLKKLLKELNIIGASTYQIRYLATIELAKLAISEEDLATFFHHSQNSSFVQQYYILASSTRANNTARQLPSNPGQDDESLIKAFQQRGEIRREWGNQLLSSSPLETGY</sequence>
<comment type="caution">
    <text evidence="1">The sequence shown here is derived from an EMBL/GenBank/DDBJ whole genome shotgun (WGS) entry which is preliminary data.</text>
</comment>
<evidence type="ECO:0008006" key="3">
    <source>
        <dbReference type="Google" id="ProtNLM"/>
    </source>
</evidence>